<name>A0A382PQJ4_9ZZZZ</name>
<proteinExistence type="predicted"/>
<accession>A0A382PQJ4</accession>
<organism evidence="1">
    <name type="scientific">marine metagenome</name>
    <dbReference type="NCBI Taxonomy" id="408172"/>
    <lineage>
        <taxon>unclassified sequences</taxon>
        <taxon>metagenomes</taxon>
        <taxon>ecological metagenomes</taxon>
    </lineage>
</organism>
<dbReference type="AlphaFoldDB" id="A0A382PQJ4"/>
<protein>
    <submittedName>
        <fullName evidence="1">Uncharacterized protein</fullName>
    </submittedName>
</protein>
<feature type="non-terminal residue" evidence="1">
    <location>
        <position position="1"/>
    </location>
</feature>
<sequence length="24" mass="2761">ETASWESYIQIRFSPGSWSGFVII</sequence>
<feature type="non-terminal residue" evidence="1">
    <location>
        <position position="24"/>
    </location>
</feature>
<dbReference type="EMBL" id="UINC01108284">
    <property type="protein sequence ID" value="SVC74272.1"/>
    <property type="molecule type" value="Genomic_DNA"/>
</dbReference>
<gene>
    <name evidence="1" type="ORF">METZ01_LOCUS327126</name>
</gene>
<reference evidence="1" key="1">
    <citation type="submission" date="2018-05" db="EMBL/GenBank/DDBJ databases">
        <authorList>
            <person name="Lanie J.A."/>
            <person name="Ng W.-L."/>
            <person name="Kazmierczak K.M."/>
            <person name="Andrzejewski T.M."/>
            <person name="Davidsen T.M."/>
            <person name="Wayne K.J."/>
            <person name="Tettelin H."/>
            <person name="Glass J.I."/>
            <person name="Rusch D."/>
            <person name="Podicherti R."/>
            <person name="Tsui H.-C.T."/>
            <person name="Winkler M.E."/>
        </authorList>
    </citation>
    <scope>NUCLEOTIDE SEQUENCE</scope>
</reference>
<evidence type="ECO:0000313" key="1">
    <source>
        <dbReference type="EMBL" id="SVC74272.1"/>
    </source>
</evidence>